<dbReference type="CDD" id="cd21117">
    <property type="entry name" value="Twitch_MoaA"/>
    <property type="match status" value="1"/>
</dbReference>
<keyword evidence="3 12" id="KW-0949">S-adenosyl-L-methionine</keyword>
<dbReference type="PROSITE" id="PS51918">
    <property type="entry name" value="RADICAL_SAM"/>
    <property type="match status" value="1"/>
</dbReference>
<feature type="binding site" evidence="12">
    <location>
        <position position="254"/>
    </location>
    <ligand>
        <name>[4Fe-4S] cluster</name>
        <dbReference type="ChEBI" id="CHEBI:49883"/>
        <label>2</label>
        <note>4Fe-4S-substrate</note>
    </ligand>
</feature>
<dbReference type="InterPro" id="IPR006638">
    <property type="entry name" value="Elp3/MiaA/NifB-like_rSAM"/>
</dbReference>
<comment type="cofactor">
    <cofactor evidence="12">
        <name>[4Fe-4S] cluster</name>
        <dbReference type="ChEBI" id="CHEBI:49883"/>
    </cofactor>
    <text evidence="12">Binds 2 [4Fe-4S] clusters. Binds 1 [4Fe-4S] cluster coordinated with 3 cysteines and an exchangeable S-adenosyl-L-methionine and 1 [4Fe-4S] cluster coordinated with 3 cysteines and the GTP-derived substrate.</text>
</comment>
<dbReference type="GO" id="GO:0005525">
    <property type="term" value="F:GTP binding"/>
    <property type="evidence" value="ECO:0007669"/>
    <property type="project" value="UniProtKB-UniRule"/>
</dbReference>
<evidence type="ECO:0000256" key="10">
    <source>
        <dbReference type="ARBA" id="ARBA00023239"/>
    </source>
</evidence>
<dbReference type="EMBL" id="FMWL01000009">
    <property type="protein sequence ID" value="SCZ79936.1"/>
    <property type="molecule type" value="Genomic_DNA"/>
</dbReference>
<dbReference type="SFLD" id="SFLDG01383">
    <property type="entry name" value="cyclic_pyranopterin_phosphate"/>
    <property type="match status" value="1"/>
</dbReference>
<feature type="binding site" evidence="12">
    <location>
        <begin position="256"/>
        <end position="258"/>
    </location>
    <ligand>
        <name>GTP</name>
        <dbReference type="ChEBI" id="CHEBI:37565"/>
    </ligand>
</feature>
<dbReference type="PANTHER" id="PTHR22960">
    <property type="entry name" value="MOLYBDOPTERIN COFACTOR SYNTHESIS PROTEIN A"/>
    <property type="match status" value="1"/>
</dbReference>
<dbReference type="GO" id="GO:0051539">
    <property type="term" value="F:4 iron, 4 sulfur cluster binding"/>
    <property type="evidence" value="ECO:0007669"/>
    <property type="project" value="UniProtKB-UniRule"/>
</dbReference>
<dbReference type="NCBIfam" id="TIGR02666">
    <property type="entry name" value="moaA"/>
    <property type="match status" value="1"/>
</dbReference>
<evidence type="ECO:0000256" key="6">
    <source>
        <dbReference type="ARBA" id="ARBA00023004"/>
    </source>
</evidence>
<gene>
    <name evidence="12" type="primary">moaA</name>
    <name evidence="14" type="ORF">SAMN03080599_02022</name>
</gene>
<evidence type="ECO:0000256" key="8">
    <source>
        <dbReference type="ARBA" id="ARBA00023134"/>
    </source>
</evidence>
<feature type="domain" description="Radical SAM core" evidence="13">
    <location>
        <begin position="4"/>
        <end position="228"/>
    </location>
</feature>
<dbReference type="AlphaFoldDB" id="A0A1G5S0X9"/>
<comment type="caution">
    <text evidence="12">Lacks conserved residue(s) required for the propagation of feature annotation.</text>
</comment>
<keyword evidence="6 12" id="KW-0408">Iron</keyword>
<evidence type="ECO:0000256" key="11">
    <source>
        <dbReference type="ARBA" id="ARBA00048697"/>
    </source>
</evidence>
<evidence type="ECO:0000256" key="12">
    <source>
        <dbReference type="HAMAP-Rule" id="MF_01225"/>
    </source>
</evidence>
<evidence type="ECO:0000256" key="1">
    <source>
        <dbReference type="ARBA" id="ARBA00012167"/>
    </source>
</evidence>
<feature type="binding site" evidence="12">
    <location>
        <position position="95"/>
    </location>
    <ligand>
        <name>GTP</name>
        <dbReference type="ChEBI" id="CHEBI:37565"/>
    </ligand>
</feature>
<comment type="function">
    <text evidence="12">Catalyzes the cyclization of GTP to (8S)-3',8-cyclo-7,8-dihydroguanosine 5'-triphosphate.</text>
</comment>
<dbReference type="STRING" id="1120920.SAMN03080599_02022"/>
<evidence type="ECO:0000256" key="3">
    <source>
        <dbReference type="ARBA" id="ARBA00022691"/>
    </source>
</evidence>
<dbReference type="GO" id="GO:0061798">
    <property type="term" value="F:GTP 3',8'-cyclase activity"/>
    <property type="evidence" value="ECO:0007669"/>
    <property type="project" value="UniProtKB-UniRule"/>
</dbReference>
<evidence type="ECO:0000259" key="13">
    <source>
        <dbReference type="PROSITE" id="PS51918"/>
    </source>
</evidence>
<keyword evidence="9 12" id="KW-0501">Molybdenum cofactor biosynthesis</keyword>
<dbReference type="GO" id="GO:0006777">
    <property type="term" value="P:Mo-molybdopterin cofactor biosynthetic process"/>
    <property type="evidence" value="ECO:0007669"/>
    <property type="project" value="UniProtKB-UniRule"/>
</dbReference>
<keyword evidence="5 12" id="KW-0547">Nucleotide-binding</keyword>
<evidence type="ECO:0000313" key="15">
    <source>
        <dbReference type="Proteomes" id="UP000199208"/>
    </source>
</evidence>
<dbReference type="GO" id="GO:0061799">
    <property type="term" value="F:cyclic pyranopterin monophosphate synthase activity"/>
    <property type="evidence" value="ECO:0007669"/>
    <property type="project" value="TreeGrafter"/>
</dbReference>
<keyword evidence="2 12" id="KW-0004">4Fe-4S</keyword>
<dbReference type="OrthoDB" id="9763993at2"/>
<protein>
    <recommendedName>
        <fullName evidence="1 12">GTP 3',8-cyclase</fullName>
        <ecNumber evidence="1 12">4.1.99.22</ecNumber>
    </recommendedName>
    <alternativeName>
        <fullName evidence="12">Molybdenum cofactor biosynthesis protein A</fullName>
    </alternativeName>
</protein>
<evidence type="ECO:0000256" key="2">
    <source>
        <dbReference type="ARBA" id="ARBA00022485"/>
    </source>
</evidence>
<comment type="pathway">
    <text evidence="12">Cofactor biosynthesis; molybdopterin biosynthesis.</text>
</comment>
<feature type="binding site" evidence="12">
    <location>
        <position position="27"/>
    </location>
    <ligand>
        <name>[4Fe-4S] cluster</name>
        <dbReference type="ChEBI" id="CHEBI:49883"/>
        <label>1</label>
        <note>4Fe-4S-S-AdoMet</note>
    </ligand>
</feature>
<dbReference type="InterPro" id="IPR040064">
    <property type="entry name" value="MoaA-like"/>
</dbReference>
<dbReference type="Proteomes" id="UP000199208">
    <property type="component" value="Unassembled WGS sequence"/>
</dbReference>
<dbReference type="Pfam" id="PF06463">
    <property type="entry name" value="Mob_synth_C"/>
    <property type="match status" value="1"/>
</dbReference>
<sequence length="321" mass="35394">MQDAYGRTIRYLRISVTDRCNLRCRYCMPPSGMPDKLGHESILRNEEIVEVARVAAGLGINKIRLTGGEPLVRKGIIELVAQLAAIPGIEDLAMTTNAVLLDTMAAPLKAAGLRRINVSLDTLNPERFKEMTRGGDLSRVLKGLEEAERVGIWPIRLNSVLIGGENDSEIRALAELTRTKGYDVRFIELMPIGEAATWTEEHFISTDRILEVLPELVPDIAKAHDGPARYFRLPGASGRIGLIQPVSCNFCADCDRIRLTADGKLKPCLHSDKEIDLLAAIRAGEDVAPIIQQAVGLKPERHHMEESDYVPIVRGMYKIGG</sequence>
<comment type="catalytic activity">
    <reaction evidence="11 12">
        <text>GTP + AH2 + S-adenosyl-L-methionine = (8S)-3',8-cyclo-7,8-dihydroguanosine 5'-triphosphate + 5'-deoxyadenosine + L-methionine + A + H(+)</text>
        <dbReference type="Rhea" id="RHEA:49576"/>
        <dbReference type="ChEBI" id="CHEBI:13193"/>
        <dbReference type="ChEBI" id="CHEBI:15378"/>
        <dbReference type="ChEBI" id="CHEBI:17319"/>
        <dbReference type="ChEBI" id="CHEBI:17499"/>
        <dbReference type="ChEBI" id="CHEBI:37565"/>
        <dbReference type="ChEBI" id="CHEBI:57844"/>
        <dbReference type="ChEBI" id="CHEBI:59789"/>
        <dbReference type="ChEBI" id="CHEBI:131766"/>
        <dbReference type="EC" id="4.1.99.22"/>
    </reaction>
</comment>
<dbReference type="InterPro" id="IPR013785">
    <property type="entry name" value="Aldolase_TIM"/>
</dbReference>
<dbReference type="HAMAP" id="MF_01225_B">
    <property type="entry name" value="MoaA_B"/>
    <property type="match status" value="1"/>
</dbReference>
<feature type="binding site" evidence="12">
    <location>
        <position position="68"/>
    </location>
    <ligand>
        <name>S-adenosyl-L-methionine</name>
        <dbReference type="ChEBI" id="CHEBI:59789"/>
    </ligand>
</feature>
<dbReference type="PANTHER" id="PTHR22960:SF0">
    <property type="entry name" value="MOLYBDENUM COFACTOR BIOSYNTHESIS PROTEIN 1"/>
    <property type="match status" value="1"/>
</dbReference>
<feature type="binding site" evidence="12">
    <location>
        <position position="251"/>
    </location>
    <ligand>
        <name>[4Fe-4S] cluster</name>
        <dbReference type="ChEBI" id="CHEBI:49883"/>
        <label>2</label>
        <note>4Fe-4S-substrate</note>
    </ligand>
</feature>
<dbReference type="RefSeq" id="WP_092591099.1">
    <property type="nucleotide sequence ID" value="NZ_FMWL01000009.1"/>
</dbReference>
<feature type="binding site" evidence="12">
    <location>
        <position position="13"/>
    </location>
    <ligand>
        <name>GTP</name>
        <dbReference type="ChEBI" id="CHEBI:37565"/>
    </ligand>
</feature>
<evidence type="ECO:0000256" key="7">
    <source>
        <dbReference type="ARBA" id="ARBA00023014"/>
    </source>
</evidence>
<dbReference type="CDD" id="cd01335">
    <property type="entry name" value="Radical_SAM"/>
    <property type="match status" value="1"/>
</dbReference>
<keyword evidence="15" id="KW-1185">Reference proteome</keyword>
<evidence type="ECO:0000313" key="14">
    <source>
        <dbReference type="EMBL" id="SCZ79936.1"/>
    </source>
</evidence>
<proteinExistence type="inferred from homology"/>
<feature type="binding site" evidence="12">
    <location>
        <position position="26"/>
    </location>
    <ligand>
        <name>S-adenosyl-L-methionine</name>
        <dbReference type="ChEBI" id="CHEBI:59789"/>
    </ligand>
</feature>
<keyword evidence="7 12" id="KW-0411">Iron-sulfur</keyword>
<dbReference type="UniPathway" id="UPA00344"/>
<dbReference type="NCBIfam" id="NF001199">
    <property type="entry name" value="PRK00164.2-1"/>
    <property type="match status" value="1"/>
</dbReference>
<dbReference type="GO" id="GO:1904047">
    <property type="term" value="F:S-adenosyl-L-methionine binding"/>
    <property type="evidence" value="ECO:0007669"/>
    <property type="project" value="UniProtKB-UniRule"/>
</dbReference>
<dbReference type="Pfam" id="PF04055">
    <property type="entry name" value="Radical_SAM"/>
    <property type="match status" value="1"/>
</dbReference>
<dbReference type="InterPro" id="IPR007197">
    <property type="entry name" value="rSAM"/>
</dbReference>
<dbReference type="SUPFAM" id="SSF102114">
    <property type="entry name" value="Radical SAM enzymes"/>
    <property type="match status" value="1"/>
</dbReference>
<dbReference type="SFLD" id="SFLDG01386">
    <property type="entry name" value="main_SPASM_domain-containing"/>
    <property type="match status" value="1"/>
</dbReference>
<name>A0A1G5S0X9_9FIRM</name>
<feature type="binding site" evidence="12">
    <location>
        <position position="119"/>
    </location>
    <ligand>
        <name>S-adenosyl-L-methionine</name>
        <dbReference type="ChEBI" id="CHEBI:59789"/>
    </ligand>
</feature>
<evidence type="ECO:0000256" key="9">
    <source>
        <dbReference type="ARBA" id="ARBA00023150"/>
    </source>
</evidence>
<dbReference type="InterPro" id="IPR050105">
    <property type="entry name" value="MoCo_biosynth_MoaA/MoaC"/>
</dbReference>
<dbReference type="PROSITE" id="PS01305">
    <property type="entry name" value="MOAA_NIFB_PQQE"/>
    <property type="match status" value="1"/>
</dbReference>
<reference evidence="14 15" key="1">
    <citation type="submission" date="2016-10" db="EMBL/GenBank/DDBJ databases">
        <authorList>
            <person name="de Groot N.N."/>
        </authorList>
    </citation>
    <scope>NUCLEOTIDE SEQUENCE [LARGE SCALE GENOMIC DNA]</scope>
    <source>
        <strain evidence="14 15">DSM 2784</strain>
    </source>
</reference>
<feature type="binding site" evidence="12">
    <location>
        <position position="268"/>
    </location>
    <ligand>
        <name>[4Fe-4S] cluster</name>
        <dbReference type="ChEBI" id="CHEBI:49883"/>
        <label>2</label>
        <note>4Fe-4S-substrate</note>
    </ligand>
</feature>
<keyword evidence="8 12" id="KW-0342">GTP-binding</keyword>
<feature type="binding site" evidence="12">
    <location>
        <position position="64"/>
    </location>
    <ligand>
        <name>GTP</name>
        <dbReference type="ChEBI" id="CHEBI:37565"/>
    </ligand>
</feature>
<organism evidence="14 15">
    <name type="scientific">Acidaminobacter hydrogenoformans DSM 2784</name>
    <dbReference type="NCBI Taxonomy" id="1120920"/>
    <lineage>
        <taxon>Bacteria</taxon>
        <taxon>Bacillati</taxon>
        <taxon>Bacillota</taxon>
        <taxon>Clostridia</taxon>
        <taxon>Peptostreptococcales</taxon>
        <taxon>Acidaminobacteraceae</taxon>
        <taxon>Acidaminobacter</taxon>
    </lineage>
</organism>
<feature type="binding site" evidence="12">
    <location>
        <position position="24"/>
    </location>
    <ligand>
        <name>[4Fe-4S] cluster</name>
        <dbReference type="ChEBI" id="CHEBI:49883"/>
        <label>1</label>
        <note>4Fe-4S-S-AdoMet</note>
    </ligand>
</feature>
<comment type="similarity">
    <text evidence="12">Belongs to the radical SAM superfamily. MoaA family.</text>
</comment>
<dbReference type="InterPro" id="IPR010505">
    <property type="entry name" value="MoaA_twitch"/>
</dbReference>
<dbReference type="InterPro" id="IPR000385">
    <property type="entry name" value="MoaA_NifB_PqqE_Fe-S-bd_CS"/>
</dbReference>
<feature type="binding site" evidence="12">
    <location>
        <position position="20"/>
    </location>
    <ligand>
        <name>[4Fe-4S] cluster</name>
        <dbReference type="ChEBI" id="CHEBI:49883"/>
        <label>1</label>
        <note>4Fe-4S-S-AdoMet</note>
    </ligand>
</feature>
<dbReference type="SFLD" id="SFLDG01067">
    <property type="entry name" value="SPASM/twitch_domain_containing"/>
    <property type="match status" value="1"/>
</dbReference>
<accession>A0A1G5S0X9</accession>
<feature type="binding site" evidence="12">
    <location>
        <position position="190"/>
    </location>
    <ligand>
        <name>S-adenosyl-L-methionine</name>
        <dbReference type="ChEBI" id="CHEBI:59789"/>
    </ligand>
</feature>
<comment type="subunit">
    <text evidence="12">Monomer and homodimer.</text>
</comment>
<evidence type="ECO:0000256" key="4">
    <source>
        <dbReference type="ARBA" id="ARBA00022723"/>
    </source>
</evidence>
<keyword evidence="4 12" id="KW-0479">Metal-binding</keyword>
<dbReference type="SMART" id="SM00729">
    <property type="entry name" value="Elp3"/>
    <property type="match status" value="1"/>
</dbReference>
<dbReference type="InterPro" id="IPR058240">
    <property type="entry name" value="rSAM_sf"/>
</dbReference>
<dbReference type="GO" id="GO:0046872">
    <property type="term" value="F:metal ion binding"/>
    <property type="evidence" value="ECO:0007669"/>
    <property type="project" value="UniProtKB-KW"/>
</dbReference>
<dbReference type="SFLD" id="SFLDS00029">
    <property type="entry name" value="Radical_SAM"/>
    <property type="match status" value="1"/>
</dbReference>
<evidence type="ECO:0000256" key="5">
    <source>
        <dbReference type="ARBA" id="ARBA00022741"/>
    </source>
</evidence>
<keyword evidence="10 12" id="KW-0456">Lyase</keyword>
<dbReference type="EC" id="4.1.99.22" evidence="1 12"/>
<dbReference type="Gene3D" id="3.20.20.70">
    <property type="entry name" value="Aldolase class I"/>
    <property type="match status" value="1"/>
</dbReference>
<dbReference type="InterPro" id="IPR013483">
    <property type="entry name" value="MoaA"/>
</dbReference>